<dbReference type="PROSITE" id="PS00211">
    <property type="entry name" value="ABC_TRANSPORTER_1"/>
    <property type="match status" value="1"/>
</dbReference>
<sequence>MSIIEVKRLNKIYKNNKGKETHALSNINISIKPSEFISIIGPSGCGKSTLLQIVAGLEEKTSGELNWNSEEGEIGYVFQDATLLPWKNVWDNAKFPLEMRKKDTIENLEKLERLLDFSGLADFKHAFPKELSGGMKQRVSIVRALSYDPDILLMDEPFGALDAMTRDKMNLELLRVWQETNKTVLFITHSISEAVFLSDRVIIMSPRPGRIQKVLDINLPRPRHIELKDTSLFIEYVKELRGLLQYE</sequence>
<dbReference type="PANTHER" id="PTHR42788:SF13">
    <property type="entry name" value="ALIPHATIC SULFONATES IMPORT ATP-BINDING PROTEIN SSUB"/>
    <property type="match status" value="1"/>
</dbReference>
<reference evidence="6 7" key="1">
    <citation type="submission" date="2014-09" db="EMBL/GenBank/DDBJ databases">
        <title>Genome sequencing and annotation of Bacillus Okhensis strain Kh10-101T.</title>
        <authorList>
            <person name="Prakash J.S."/>
        </authorList>
    </citation>
    <scope>NUCLEOTIDE SEQUENCE [LARGE SCALE GENOMIC DNA]</scope>
    <source>
        <strain evidence="7">Kh10-101T</strain>
    </source>
</reference>
<dbReference type="PANTHER" id="PTHR42788">
    <property type="entry name" value="TAURINE IMPORT ATP-BINDING PROTEIN-RELATED"/>
    <property type="match status" value="1"/>
</dbReference>
<dbReference type="SMART" id="SM00382">
    <property type="entry name" value="AAA"/>
    <property type="match status" value="1"/>
</dbReference>
<evidence type="ECO:0000313" key="7">
    <source>
        <dbReference type="Proteomes" id="UP000030832"/>
    </source>
</evidence>
<dbReference type="Gene3D" id="3.40.50.300">
    <property type="entry name" value="P-loop containing nucleotide triphosphate hydrolases"/>
    <property type="match status" value="1"/>
</dbReference>
<dbReference type="SUPFAM" id="SSF52540">
    <property type="entry name" value="P-loop containing nucleoside triphosphate hydrolases"/>
    <property type="match status" value="1"/>
</dbReference>
<dbReference type="GO" id="GO:0016887">
    <property type="term" value="F:ATP hydrolysis activity"/>
    <property type="evidence" value="ECO:0007669"/>
    <property type="project" value="InterPro"/>
</dbReference>
<evidence type="ECO:0000256" key="2">
    <source>
        <dbReference type="ARBA" id="ARBA00022741"/>
    </source>
</evidence>
<dbReference type="GO" id="GO:0005524">
    <property type="term" value="F:ATP binding"/>
    <property type="evidence" value="ECO:0007669"/>
    <property type="project" value="UniProtKB-KW"/>
</dbReference>
<protein>
    <submittedName>
        <fullName evidence="6">ABC transporter</fullName>
    </submittedName>
</protein>
<keyword evidence="3" id="KW-0067">ATP-binding</keyword>
<evidence type="ECO:0000256" key="1">
    <source>
        <dbReference type="ARBA" id="ARBA00022448"/>
    </source>
</evidence>
<dbReference type="Pfam" id="PF00005">
    <property type="entry name" value="ABC_tran"/>
    <property type="match status" value="1"/>
</dbReference>
<dbReference type="eggNOG" id="COG1116">
    <property type="taxonomic scope" value="Bacteria"/>
</dbReference>
<dbReference type="InterPro" id="IPR003439">
    <property type="entry name" value="ABC_transporter-like_ATP-bd"/>
</dbReference>
<keyword evidence="1" id="KW-0813">Transport</keyword>
<accession>A0A0B0ICP7</accession>
<evidence type="ECO:0000256" key="3">
    <source>
        <dbReference type="ARBA" id="ARBA00022840"/>
    </source>
</evidence>
<dbReference type="AlphaFoldDB" id="A0A0B0ICP7"/>
<dbReference type="STRING" id="333138.LQ50_25290"/>
<dbReference type="InterPro" id="IPR017871">
    <property type="entry name" value="ABC_transporter-like_CS"/>
</dbReference>
<gene>
    <name evidence="6" type="ORF">LQ50_25290</name>
</gene>
<keyword evidence="2" id="KW-0547">Nucleotide-binding</keyword>
<evidence type="ECO:0000256" key="4">
    <source>
        <dbReference type="ARBA" id="ARBA00022967"/>
    </source>
</evidence>
<keyword evidence="7" id="KW-1185">Reference proteome</keyword>
<dbReference type="Proteomes" id="UP000030832">
    <property type="component" value="Unassembled WGS sequence"/>
</dbReference>
<dbReference type="CDD" id="cd03293">
    <property type="entry name" value="ABC_NrtD_SsuB_transporters"/>
    <property type="match status" value="1"/>
</dbReference>
<feature type="domain" description="ABC transporter" evidence="5">
    <location>
        <begin position="7"/>
        <end position="227"/>
    </location>
</feature>
<dbReference type="InterPro" id="IPR050166">
    <property type="entry name" value="ABC_transporter_ATP-bind"/>
</dbReference>
<evidence type="ECO:0000313" key="6">
    <source>
        <dbReference type="EMBL" id="KHF37809.1"/>
    </source>
</evidence>
<comment type="caution">
    <text evidence="6">The sequence shown here is derived from an EMBL/GenBank/DDBJ whole genome shotgun (WGS) entry which is preliminary data.</text>
</comment>
<dbReference type="InterPro" id="IPR003593">
    <property type="entry name" value="AAA+_ATPase"/>
</dbReference>
<organism evidence="6 7">
    <name type="scientific">Halalkalibacter okhensis</name>
    <dbReference type="NCBI Taxonomy" id="333138"/>
    <lineage>
        <taxon>Bacteria</taxon>
        <taxon>Bacillati</taxon>
        <taxon>Bacillota</taxon>
        <taxon>Bacilli</taxon>
        <taxon>Bacillales</taxon>
        <taxon>Bacillaceae</taxon>
        <taxon>Halalkalibacter</taxon>
    </lineage>
</organism>
<name>A0A0B0ICP7_9BACI</name>
<dbReference type="PROSITE" id="PS50893">
    <property type="entry name" value="ABC_TRANSPORTER_2"/>
    <property type="match status" value="1"/>
</dbReference>
<dbReference type="EMBL" id="JRJU01000070">
    <property type="protein sequence ID" value="KHF37809.1"/>
    <property type="molecule type" value="Genomic_DNA"/>
</dbReference>
<keyword evidence="4" id="KW-1278">Translocase</keyword>
<evidence type="ECO:0000259" key="5">
    <source>
        <dbReference type="PROSITE" id="PS50893"/>
    </source>
</evidence>
<proteinExistence type="predicted"/>
<dbReference type="InterPro" id="IPR027417">
    <property type="entry name" value="P-loop_NTPase"/>
</dbReference>